<keyword evidence="10" id="KW-1185">Reference proteome</keyword>
<dbReference type="AlphaFoldDB" id="A0A433VVP1"/>
<feature type="transmembrane region" description="Helical" evidence="7">
    <location>
        <begin position="335"/>
        <end position="359"/>
    </location>
</feature>
<sequence length="385" mass="40887">MASHIKNQAWIGIALSFYAFIAIGIAEGGLGVLIPSIQATYNLSAATITLLFISQVTGYVIAAFSSSLLSSRFGLARMLLLASTTLTLALIIYALSPYWLVMVAAGTLLGLGIGIIDAGINTYIAQQDNADLMGILHAFYGVGALLGPGVATTLLALNLNWRQVYLVIALVVSITILGMLWAVVNNYKPLNKKSSASNTNGRQNLTVALKTPKVLIAGLLLFVYVGVEASIGNWAFSVQSKVRNTPVTVAGYSVSAYWFGLTIGRLLTGRAVKYLGATRTLDLSLILLVISVVAWWLLPQQLISLPLMGLSLAAIFPMIIWLMPSRVSPQIVPAAIGFITSVASLGAAGIPTALGWFAARFGLGIIPVLLLPLAIVMLILHRLLR</sequence>
<feature type="transmembrane region" description="Helical" evidence="7">
    <location>
        <begin position="365"/>
        <end position="384"/>
    </location>
</feature>
<comment type="subcellular location">
    <subcellularLocation>
        <location evidence="1">Cell membrane</location>
        <topology evidence="1">Multi-pass membrane protein</topology>
    </subcellularLocation>
</comment>
<evidence type="ECO:0000256" key="4">
    <source>
        <dbReference type="ARBA" id="ARBA00022692"/>
    </source>
</evidence>
<dbReference type="EMBL" id="RSCL01000001">
    <property type="protein sequence ID" value="RUT10161.1"/>
    <property type="molecule type" value="Genomic_DNA"/>
</dbReference>
<dbReference type="Gene3D" id="1.20.1250.20">
    <property type="entry name" value="MFS general substrate transporter like domains"/>
    <property type="match status" value="2"/>
</dbReference>
<accession>A0A433VVP1</accession>
<feature type="transmembrane region" description="Helical" evidence="7">
    <location>
        <begin position="74"/>
        <end position="93"/>
    </location>
</feature>
<organism evidence="9 10">
    <name type="scientific">Dulcicalothrix desertica PCC 7102</name>
    <dbReference type="NCBI Taxonomy" id="232991"/>
    <lineage>
        <taxon>Bacteria</taxon>
        <taxon>Bacillati</taxon>
        <taxon>Cyanobacteriota</taxon>
        <taxon>Cyanophyceae</taxon>
        <taxon>Nostocales</taxon>
        <taxon>Calotrichaceae</taxon>
        <taxon>Dulcicalothrix</taxon>
    </lineage>
</organism>
<dbReference type="GO" id="GO:0022857">
    <property type="term" value="F:transmembrane transporter activity"/>
    <property type="evidence" value="ECO:0007669"/>
    <property type="project" value="InterPro"/>
</dbReference>
<feature type="transmembrane region" description="Helical" evidence="7">
    <location>
        <begin position="214"/>
        <end position="237"/>
    </location>
</feature>
<name>A0A433VVP1_9CYAN</name>
<dbReference type="Proteomes" id="UP000271624">
    <property type="component" value="Unassembled WGS sequence"/>
</dbReference>
<feature type="transmembrane region" description="Helical" evidence="7">
    <location>
        <begin position="132"/>
        <end position="157"/>
    </location>
</feature>
<proteinExistence type="inferred from homology"/>
<evidence type="ECO:0000256" key="5">
    <source>
        <dbReference type="ARBA" id="ARBA00022989"/>
    </source>
</evidence>
<feature type="transmembrane region" description="Helical" evidence="7">
    <location>
        <begin position="99"/>
        <end position="120"/>
    </location>
</feature>
<keyword evidence="5 7" id="KW-1133">Transmembrane helix</keyword>
<dbReference type="InterPro" id="IPR020846">
    <property type="entry name" value="MFS_dom"/>
</dbReference>
<dbReference type="Pfam" id="PF07690">
    <property type="entry name" value="MFS_1"/>
    <property type="match status" value="1"/>
</dbReference>
<dbReference type="InterPro" id="IPR036259">
    <property type="entry name" value="MFS_trans_sf"/>
</dbReference>
<evidence type="ECO:0000313" key="10">
    <source>
        <dbReference type="Proteomes" id="UP000271624"/>
    </source>
</evidence>
<reference evidence="9" key="2">
    <citation type="journal article" date="2019" name="Genome Biol. Evol.">
        <title>Day and night: Metabolic profiles and evolutionary relationships of six axenic non-marine cyanobacteria.</title>
        <authorList>
            <person name="Will S.E."/>
            <person name="Henke P."/>
            <person name="Boedeker C."/>
            <person name="Huang S."/>
            <person name="Brinkmann H."/>
            <person name="Rohde M."/>
            <person name="Jarek M."/>
            <person name="Friedl T."/>
            <person name="Seufert S."/>
            <person name="Schumacher M."/>
            <person name="Overmann J."/>
            <person name="Neumann-Schaal M."/>
            <person name="Petersen J."/>
        </authorList>
    </citation>
    <scope>NUCLEOTIDE SEQUENCE [LARGE SCALE GENOMIC DNA]</scope>
    <source>
        <strain evidence="9">PCC 7102</strain>
    </source>
</reference>
<dbReference type="PANTHER" id="PTHR23514">
    <property type="entry name" value="BYPASS OF STOP CODON PROTEIN 6"/>
    <property type="match status" value="1"/>
</dbReference>
<dbReference type="SUPFAM" id="SSF103473">
    <property type="entry name" value="MFS general substrate transporter"/>
    <property type="match status" value="1"/>
</dbReference>
<dbReference type="GO" id="GO:0005886">
    <property type="term" value="C:plasma membrane"/>
    <property type="evidence" value="ECO:0007669"/>
    <property type="project" value="UniProtKB-SubCell"/>
</dbReference>
<protein>
    <submittedName>
        <fullName evidence="9">MFS transporter</fullName>
    </submittedName>
</protein>
<gene>
    <name evidence="9" type="ORF">DSM106972_006560</name>
</gene>
<evidence type="ECO:0000313" key="9">
    <source>
        <dbReference type="EMBL" id="RUT10161.1"/>
    </source>
</evidence>
<feature type="transmembrane region" description="Helical" evidence="7">
    <location>
        <begin position="249"/>
        <end position="268"/>
    </location>
</feature>
<feature type="transmembrane region" description="Helical" evidence="7">
    <location>
        <begin position="12"/>
        <end position="37"/>
    </location>
</feature>
<keyword evidence="3" id="KW-0813">Transport</keyword>
<evidence type="ECO:0000256" key="2">
    <source>
        <dbReference type="ARBA" id="ARBA00008335"/>
    </source>
</evidence>
<dbReference type="OrthoDB" id="9795150at2"/>
<comment type="similarity">
    <text evidence="2">Belongs to the major facilitator superfamily.</text>
</comment>
<feature type="transmembrane region" description="Helical" evidence="7">
    <location>
        <begin position="43"/>
        <end position="62"/>
    </location>
</feature>
<evidence type="ECO:0000256" key="7">
    <source>
        <dbReference type="SAM" id="Phobius"/>
    </source>
</evidence>
<dbReference type="InterPro" id="IPR051788">
    <property type="entry name" value="MFS_Transporter"/>
</dbReference>
<evidence type="ECO:0000256" key="1">
    <source>
        <dbReference type="ARBA" id="ARBA00004651"/>
    </source>
</evidence>
<feature type="transmembrane region" description="Helical" evidence="7">
    <location>
        <begin position="303"/>
        <end position="323"/>
    </location>
</feature>
<comment type="caution">
    <text evidence="9">The sequence shown here is derived from an EMBL/GenBank/DDBJ whole genome shotgun (WGS) entry which is preliminary data.</text>
</comment>
<evidence type="ECO:0000256" key="6">
    <source>
        <dbReference type="ARBA" id="ARBA00023136"/>
    </source>
</evidence>
<evidence type="ECO:0000259" key="8">
    <source>
        <dbReference type="PROSITE" id="PS50850"/>
    </source>
</evidence>
<feature type="domain" description="Major facilitator superfamily (MFS) profile" evidence="8">
    <location>
        <begin position="12"/>
        <end position="385"/>
    </location>
</feature>
<evidence type="ECO:0000256" key="3">
    <source>
        <dbReference type="ARBA" id="ARBA00022448"/>
    </source>
</evidence>
<dbReference type="PANTHER" id="PTHR23514:SF3">
    <property type="entry name" value="BYPASS OF STOP CODON PROTEIN 6"/>
    <property type="match status" value="1"/>
</dbReference>
<keyword evidence="4 7" id="KW-0812">Transmembrane</keyword>
<reference evidence="9" key="1">
    <citation type="submission" date="2018-12" db="EMBL/GenBank/DDBJ databases">
        <authorList>
            <person name="Will S."/>
            <person name="Neumann-Schaal M."/>
            <person name="Henke P."/>
        </authorList>
    </citation>
    <scope>NUCLEOTIDE SEQUENCE</scope>
    <source>
        <strain evidence="9">PCC 7102</strain>
    </source>
</reference>
<feature type="transmembrane region" description="Helical" evidence="7">
    <location>
        <begin position="280"/>
        <end position="297"/>
    </location>
</feature>
<dbReference type="PROSITE" id="PS50850">
    <property type="entry name" value="MFS"/>
    <property type="match status" value="1"/>
</dbReference>
<feature type="transmembrane region" description="Helical" evidence="7">
    <location>
        <begin position="163"/>
        <end position="184"/>
    </location>
</feature>
<dbReference type="RefSeq" id="WP_127078778.1">
    <property type="nucleotide sequence ID" value="NZ_RSCL01000001.1"/>
</dbReference>
<dbReference type="InterPro" id="IPR011701">
    <property type="entry name" value="MFS"/>
</dbReference>
<keyword evidence="6 7" id="KW-0472">Membrane</keyword>